<sequence length="118" mass="13660">MYAQCTPSSLRPNKAHEYAQRTLQYNMICVPFTANDNHKRCVTIGAGFLAKETTKFYTWLLKCFLNCFDRQPNVVVTDQDSAMAKAKESVFNESNHRLCMWHIGKKLTDKVNCIIMFK</sequence>
<comment type="caution">
    <text evidence="2">The sequence shown here is derived from an EMBL/GenBank/DDBJ whole genome shotgun (WGS) entry which is preliminary data.</text>
</comment>
<accession>A0A9R1VVF4</accession>
<dbReference type="Pfam" id="PF10551">
    <property type="entry name" value="MULE"/>
    <property type="match status" value="1"/>
</dbReference>
<dbReference type="Proteomes" id="UP000235145">
    <property type="component" value="Unassembled WGS sequence"/>
</dbReference>
<reference evidence="2 3" key="1">
    <citation type="journal article" date="2017" name="Nat. Commun.">
        <title>Genome assembly with in vitro proximity ligation data and whole-genome triplication in lettuce.</title>
        <authorList>
            <person name="Reyes-Chin-Wo S."/>
            <person name="Wang Z."/>
            <person name="Yang X."/>
            <person name="Kozik A."/>
            <person name="Arikit S."/>
            <person name="Song C."/>
            <person name="Xia L."/>
            <person name="Froenicke L."/>
            <person name="Lavelle D.O."/>
            <person name="Truco M.J."/>
            <person name="Xia R."/>
            <person name="Zhu S."/>
            <person name="Xu C."/>
            <person name="Xu H."/>
            <person name="Xu X."/>
            <person name="Cox K."/>
            <person name="Korf I."/>
            <person name="Meyers B.C."/>
            <person name="Michelmore R.W."/>
        </authorList>
    </citation>
    <scope>NUCLEOTIDE SEQUENCE [LARGE SCALE GENOMIC DNA]</scope>
    <source>
        <strain evidence="3">cv. Salinas</strain>
        <tissue evidence="2">Seedlings</tissue>
    </source>
</reference>
<evidence type="ECO:0000259" key="1">
    <source>
        <dbReference type="Pfam" id="PF10551"/>
    </source>
</evidence>
<dbReference type="PANTHER" id="PTHR47718">
    <property type="entry name" value="OS01G0519700 PROTEIN"/>
    <property type="match status" value="1"/>
</dbReference>
<name>A0A9R1VVF4_LACSA</name>
<dbReference type="EMBL" id="NBSK02000004">
    <property type="protein sequence ID" value="KAJ0211545.1"/>
    <property type="molecule type" value="Genomic_DNA"/>
</dbReference>
<feature type="domain" description="MULE transposase" evidence="1">
    <location>
        <begin position="21"/>
        <end position="105"/>
    </location>
</feature>
<dbReference type="AlphaFoldDB" id="A0A9R1VVF4"/>
<evidence type="ECO:0000313" key="3">
    <source>
        <dbReference type="Proteomes" id="UP000235145"/>
    </source>
</evidence>
<dbReference type="InterPro" id="IPR018289">
    <property type="entry name" value="MULE_transposase_dom"/>
</dbReference>
<protein>
    <recommendedName>
        <fullName evidence="1">MULE transposase domain-containing protein</fullName>
    </recommendedName>
</protein>
<gene>
    <name evidence="2" type="ORF">LSAT_V11C400191790</name>
</gene>
<evidence type="ECO:0000313" key="2">
    <source>
        <dbReference type="EMBL" id="KAJ0211545.1"/>
    </source>
</evidence>
<dbReference type="PANTHER" id="PTHR47718:SF17">
    <property type="entry name" value="PROTEIN FAR1-RELATED SEQUENCE 5-LIKE"/>
    <property type="match status" value="1"/>
</dbReference>
<proteinExistence type="predicted"/>
<organism evidence="2 3">
    <name type="scientific">Lactuca sativa</name>
    <name type="common">Garden lettuce</name>
    <dbReference type="NCBI Taxonomy" id="4236"/>
    <lineage>
        <taxon>Eukaryota</taxon>
        <taxon>Viridiplantae</taxon>
        <taxon>Streptophyta</taxon>
        <taxon>Embryophyta</taxon>
        <taxon>Tracheophyta</taxon>
        <taxon>Spermatophyta</taxon>
        <taxon>Magnoliopsida</taxon>
        <taxon>eudicotyledons</taxon>
        <taxon>Gunneridae</taxon>
        <taxon>Pentapetalae</taxon>
        <taxon>asterids</taxon>
        <taxon>campanulids</taxon>
        <taxon>Asterales</taxon>
        <taxon>Asteraceae</taxon>
        <taxon>Cichorioideae</taxon>
        <taxon>Cichorieae</taxon>
        <taxon>Lactucinae</taxon>
        <taxon>Lactuca</taxon>
    </lineage>
</organism>
<keyword evidence="3" id="KW-1185">Reference proteome</keyword>